<evidence type="ECO:0000313" key="2">
    <source>
        <dbReference type="EMBL" id="TPG32883.1"/>
    </source>
</evidence>
<organism evidence="2 3">
    <name type="scientific">Mycolicibacterium hodleri</name>
    <dbReference type="NCBI Taxonomy" id="49897"/>
    <lineage>
        <taxon>Bacteria</taxon>
        <taxon>Bacillati</taxon>
        <taxon>Actinomycetota</taxon>
        <taxon>Actinomycetes</taxon>
        <taxon>Mycobacteriales</taxon>
        <taxon>Mycobacteriaceae</taxon>
        <taxon>Mycolicibacterium</taxon>
    </lineage>
</organism>
<evidence type="ECO:0000259" key="1">
    <source>
        <dbReference type="Pfam" id="PF12680"/>
    </source>
</evidence>
<dbReference type="EMBL" id="RCZG01000007">
    <property type="protein sequence ID" value="TPG32883.1"/>
    <property type="molecule type" value="Genomic_DNA"/>
</dbReference>
<proteinExistence type="predicted"/>
<comment type="caution">
    <text evidence="2">The sequence shown here is derived from an EMBL/GenBank/DDBJ whole genome shotgun (WGS) entry which is preliminary data.</text>
</comment>
<reference evidence="2 3" key="1">
    <citation type="journal article" date="2019" name="Environ. Microbiol.">
        <title>Species interactions and distinct microbial communities in high Arctic permafrost affected cryosols are associated with the CH4 and CO2 gas fluxes.</title>
        <authorList>
            <person name="Altshuler I."/>
            <person name="Hamel J."/>
            <person name="Turney S."/>
            <person name="Magnuson E."/>
            <person name="Levesque R."/>
            <person name="Greer C."/>
            <person name="Whyte L.G."/>
        </authorList>
    </citation>
    <scope>NUCLEOTIDE SEQUENCE [LARGE SCALE GENOMIC DNA]</scope>
    <source>
        <strain evidence="2 3">S5.20</strain>
    </source>
</reference>
<dbReference type="OrthoDB" id="7207122at2"/>
<gene>
    <name evidence="2" type="ORF">EAH80_18510</name>
</gene>
<evidence type="ECO:0000313" key="3">
    <source>
        <dbReference type="Proteomes" id="UP000320095"/>
    </source>
</evidence>
<dbReference type="Pfam" id="PF12680">
    <property type="entry name" value="SnoaL_2"/>
    <property type="match status" value="1"/>
</dbReference>
<dbReference type="AlphaFoldDB" id="A0A502E5F3"/>
<name>A0A502E5F3_9MYCO</name>
<dbReference type="Proteomes" id="UP000320095">
    <property type="component" value="Unassembled WGS sequence"/>
</dbReference>
<dbReference type="InterPro" id="IPR032710">
    <property type="entry name" value="NTF2-like_dom_sf"/>
</dbReference>
<sequence>MSLDVANRLFGAIESGDYEAVEYLWAADVAVWHSGDAADNDRIRALKVIRWFIKNTTTRTYEIRDRQFFDGGFVQQHVLRADGINGASITLRVCIVIKIDDEGLIVRIDEYFDPADMAALLTT</sequence>
<dbReference type="SUPFAM" id="SSF54427">
    <property type="entry name" value="NTF2-like"/>
    <property type="match status" value="1"/>
</dbReference>
<protein>
    <submittedName>
        <fullName evidence="2">Nuclear transport factor 2 family protein</fullName>
    </submittedName>
</protein>
<dbReference type="Gene3D" id="3.10.450.50">
    <property type="match status" value="1"/>
</dbReference>
<keyword evidence="3" id="KW-1185">Reference proteome</keyword>
<dbReference type="InterPro" id="IPR037401">
    <property type="entry name" value="SnoaL-like"/>
</dbReference>
<accession>A0A502E5F3</accession>
<feature type="domain" description="SnoaL-like" evidence="1">
    <location>
        <begin position="7"/>
        <end position="108"/>
    </location>
</feature>